<feature type="transmembrane region" description="Helical" evidence="1">
    <location>
        <begin position="43"/>
        <end position="64"/>
    </location>
</feature>
<proteinExistence type="predicted"/>
<feature type="transmembrane region" description="Helical" evidence="1">
    <location>
        <begin position="165"/>
        <end position="185"/>
    </location>
</feature>
<dbReference type="EMBL" id="LGCN01000233">
    <property type="protein sequence ID" value="KOT31769.1"/>
    <property type="molecule type" value="Genomic_DNA"/>
</dbReference>
<organism evidence="2 3">
    <name type="scientific">Streptomyces caelestis</name>
    <dbReference type="NCBI Taxonomy" id="36816"/>
    <lineage>
        <taxon>Bacteria</taxon>
        <taxon>Bacillati</taxon>
        <taxon>Actinomycetota</taxon>
        <taxon>Actinomycetes</taxon>
        <taxon>Kitasatosporales</taxon>
        <taxon>Streptomycetaceae</taxon>
        <taxon>Streptomyces</taxon>
    </lineage>
</organism>
<evidence type="ECO:0000256" key="1">
    <source>
        <dbReference type="SAM" id="Phobius"/>
    </source>
</evidence>
<dbReference type="RefSeq" id="WP_030835794.1">
    <property type="nucleotide sequence ID" value="NZ_JBFBKA010000079.1"/>
</dbReference>
<dbReference type="AlphaFoldDB" id="A0A0M8QKZ6"/>
<sequence length="189" mass="18847">MRWLVLYARSRQVPASAAAVLAAALAVWFLARDGGPADPRLAVLALTAAVTAASVGLGGQDVALDRTAAVRWVPRRAVHVLLVGAVAAGSLLAVRAAGPDVGSAGLLLRNGVGMAGLAAAGAVLCGAAYAWTLPLGWLALVMFTPLPSGWAAEVLAWMLRPPEAAAATGTALALAVAGTAAYAAVGPRR</sequence>
<evidence type="ECO:0000313" key="2">
    <source>
        <dbReference type="EMBL" id="KOT31769.1"/>
    </source>
</evidence>
<comment type="caution">
    <text evidence="2">The sequence shown here is derived from an EMBL/GenBank/DDBJ whole genome shotgun (WGS) entry which is preliminary data.</text>
</comment>
<feature type="transmembrane region" description="Helical" evidence="1">
    <location>
        <begin position="137"/>
        <end position="159"/>
    </location>
</feature>
<evidence type="ECO:0000313" key="3">
    <source>
        <dbReference type="Proteomes" id="UP000037773"/>
    </source>
</evidence>
<keyword evidence="1" id="KW-0472">Membrane</keyword>
<feature type="transmembrane region" description="Helical" evidence="1">
    <location>
        <begin position="110"/>
        <end position="130"/>
    </location>
</feature>
<keyword evidence="1" id="KW-0812">Transmembrane</keyword>
<dbReference type="OrthoDB" id="3428801at2"/>
<keyword evidence="3" id="KW-1185">Reference proteome</keyword>
<gene>
    <name evidence="2" type="ORF">ADK41_30690</name>
</gene>
<feature type="transmembrane region" description="Helical" evidence="1">
    <location>
        <begin position="76"/>
        <end position="98"/>
    </location>
</feature>
<name>A0A0M8QKZ6_9ACTN</name>
<dbReference type="PATRIC" id="fig|36816.3.peg.6634"/>
<accession>A0A0M8QKZ6</accession>
<keyword evidence="1" id="KW-1133">Transmembrane helix</keyword>
<reference evidence="2 3" key="1">
    <citation type="submission" date="2015-07" db="EMBL/GenBank/DDBJ databases">
        <authorList>
            <person name="Noorani M."/>
        </authorList>
    </citation>
    <scope>NUCLEOTIDE SEQUENCE [LARGE SCALE GENOMIC DNA]</scope>
    <source>
        <strain evidence="2 3">NRRL B-24567</strain>
    </source>
</reference>
<feature type="transmembrane region" description="Helical" evidence="1">
    <location>
        <begin position="12"/>
        <end position="31"/>
    </location>
</feature>
<dbReference type="Proteomes" id="UP000037773">
    <property type="component" value="Unassembled WGS sequence"/>
</dbReference>
<protein>
    <submittedName>
        <fullName evidence="2">Membrane protein</fullName>
    </submittedName>
</protein>